<evidence type="ECO:0000259" key="6">
    <source>
        <dbReference type="Pfam" id="PF22178"/>
    </source>
</evidence>
<dbReference type="Gene3D" id="2.40.50.230">
    <property type="entry name" value="Gp5 N-terminal domain"/>
    <property type="match status" value="1"/>
</dbReference>
<comment type="caution">
    <text evidence="7">The sequence shown here is derived from an EMBL/GenBank/DDBJ whole genome shotgun (WGS) entry which is preliminary data.</text>
</comment>
<evidence type="ECO:0000313" key="8">
    <source>
        <dbReference type="Proteomes" id="UP000187194"/>
    </source>
</evidence>
<accession>A0A1R1JJ15</accession>
<dbReference type="AlphaFoldDB" id="A0A1R1JJ15"/>
<dbReference type="PANTHER" id="PTHR32305:SF15">
    <property type="entry name" value="PROTEIN RHSA-RELATED"/>
    <property type="match status" value="1"/>
</dbReference>
<dbReference type="Gene3D" id="2.30.110.50">
    <property type="match status" value="1"/>
</dbReference>
<dbReference type="InterPro" id="IPR017847">
    <property type="entry name" value="T6SS_RhsGE_Vgr_subset"/>
</dbReference>
<feature type="region of interest" description="Disordered" evidence="4">
    <location>
        <begin position="1"/>
        <end position="23"/>
    </location>
</feature>
<gene>
    <name evidence="7" type="ORF">BW685_00560</name>
</gene>
<evidence type="ECO:0000256" key="3">
    <source>
        <dbReference type="ARBA" id="ARBA00022525"/>
    </source>
</evidence>
<dbReference type="Pfam" id="PF04717">
    <property type="entry name" value="Phage_base_V"/>
    <property type="match status" value="1"/>
</dbReference>
<dbReference type="SUPFAM" id="SSF69349">
    <property type="entry name" value="Phage fibre proteins"/>
    <property type="match status" value="1"/>
</dbReference>
<evidence type="ECO:0000256" key="2">
    <source>
        <dbReference type="ARBA" id="ARBA00005558"/>
    </source>
</evidence>
<sequence length="616" mass="68990">MPTFSKNRTVTASGPALPVSSSGAPMLELSSMTGSERLSEIYQYELEFLTPSDPALSSKEAANLDLKAMIGKELTVTVQLDGMGAAAPGMSGSANADHGVREISGIVTEAVFAGQSSRQCRYRLTLRPWIHLTDKRSDFRIFQKKSIIEIIDEVLKKYTYSYDKRLSAQYPELPYQVQYGETDYSFIQRLMQEHGIYWFFEHSKKVHRMVLVDQLGAHKPVDSIAYRTLWYYPPGQKIDTEYIDTFDTAESLQSGCWTTNDFNFEKPDAQLGVENSLQRDTAHNQFERYEWPGNYADPKAGERIARLRMEEMLSLGARAGGGGNVRNVVCGTTFRLKGFPYDSANREYLVIEAQFKATEAGDSTGMGEYRIDCSFVVQPTTIVYRPPRTAPKPRTTGPQTAIVTGPQGQEIWTDQYGRVKLKFHWDRSPVIDHNSSCWVRVSYPWAGNDYGSISIPRVGSEVIVDFENGDPDRPIVTGRVYNALNMPPWPLPDNATQSGTLTRSTQGGYETANAIRFEDKKDSEELWIHAEKDMRVEVENDESLSVQRDRTVMVDGMQVTQVGKNCTIVAGERLELKSGDAIFIMEKSGAITLRGKQLLIEGTGAVQINGKDVDIN</sequence>
<dbReference type="Gene3D" id="4.10.220.110">
    <property type="match status" value="1"/>
</dbReference>
<name>A0A1R1JJ15_9BURK</name>
<dbReference type="SUPFAM" id="SSF69279">
    <property type="entry name" value="Phage tail proteins"/>
    <property type="match status" value="2"/>
</dbReference>
<dbReference type="Gene3D" id="3.55.50.10">
    <property type="entry name" value="Baseplate protein-like domains"/>
    <property type="match status" value="1"/>
</dbReference>
<dbReference type="Pfam" id="PF22178">
    <property type="entry name" value="Gp5_trimer_C"/>
    <property type="match status" value="1"/>
</dbReference>
<dbReference type="NCBIfam" id="TIGR01646">
    <property type="entry name" value="vgr_GE"/>
    <property type="match status" value="1"/>
</dbReference>
<dbReference type="PANTHER" id="PTHR32305">
    <property type="match status" value="1"/>
</dbReference>
<keyword evidence="3" id="KW-0964">Secreted</keyword>
<reference evidence="7 8" key="1">
    <citation type="submission" date="2017-01" db="EMBL/GenBank/DDBJ databases">
        <title>Phylogeographic, genomic and meropenem susceptibility analysis of Burkholderia ubonensis.</title>
        <authorList>
            <person name="Price E.P."/>
            <person name="Sarovich D.S."/>
            <person name="Webb J.R."/>
            <person name="Hall C.M."/>
            <person name="Sahl J.W."/>
            <person name="Kaestli M."/>
            <person name="Mayo M."/>
            <person name="Harrington G."/>
            <person name="Baker A.L."/>
            <person name="Sidak-Loftis L.C."/>
            <person name="Lummis M."/>
            <person name="Schupp J.M."/>
            <person name="Gillece J.D."/>
            <person name="Tuanyok A."/>
            <person name="Warner J."/>
            <person name="Busch J.D."/>
            <person name="Keim P."/>
            <person name="Currie B.J."/>
            <person name="Wagner D.M."/>
        </authorList>
    </citation>
    <scope>NUCLEOTIDE SEQUENCE [LARGE SCALE GENOMIC DNA]</scope>
    <source>
        <strain evidence="7 8">A21</strain>
    </source>
</reference>
<dbReference type="GO" id="GO:0005576">
    <property type="term" value="C:extracellular region"/>
    <property type="evidence" value="ECO:0007669"/>
    <property type="project" value="UniProtKB-SubCell"/>
</dbReference>
<dbReference type="SUPFAM" id="SSF69255">
    <property type="entry name" value="gp5 N-terminal domain-like"/>
    <property type="match status" value="1"/>
</dbReference>
<dbReference type="NCBIfam" id="TIGR03361">
    <property type="entry name" value="VI_Rhs_Vgr"/>
    <property type="match status" value="1"/>
</dbReference>
<feature type="compositionally biased region" description="Polar residues" evidence="4">
    <location>
        <begin position="1"/>
        <end position="12"/>
    </location>
</feature>
<dbReference type="InterPro" id="IPR050708">
    <property type="entry name" value="T6SS_VgrG/RHS"/>
</dbReference>
<organism evidence="7 8">
    <name type="scientific">Burkholderia ubonensis</name>
    <dbReference type="NCBI Taxonomy" id="101571"/>
    <lineage>
        <taxon>Bacteria</taxon>
        <taxon>Pseudomonadati</taxon>
        <taxon>Pseudomonadota</taxon>
        <taxon>Betaproteobacteria</taxon>
        <taxon>Burkholderiales</taxon>
        <taxon>Burkholderiaceae</taxon>
        <taxon>Burkholderia</taxon>
        <taxon>Burkholderia cepacia complex</taxon>
    </lineage>
</organism>
<dbReference type="InterPro" id="IPR037026">
    <property type="entry name" value="Vgr_OB-fold_dom_sf"/>
</dbReference>
<evidence type="ECO:0000313" key="7">
    <source>
        <dbReference type="EMBL" id="OMG75183.1"/>
    </source>
</evidence>
<feature type="domain" description="Gp5/Type VI secretion system Vgr protein OB-fold" evidence="5">
    <location>
        <begin position="414"/>
        <end position="481"/>
    </location>
</feature>
<evidence type="ECO:0000259" key="5">
    <source>
        <dbReference type="Pfam" id="PF04717"/>
    </source>
</evidence>
<dbReference type="Proteomes" id="UP000187194">
    <property type="component" value="Unassembled WGS sequence"/>
</dbReference>
<dbReference type="Pfam" id="PF05954">
    <property type="entry name" value="Phage_GPD"/>
    <property type="match status" value="1"/>
</dbReference>
<feature type="domain" description="Gp5/Type VI secretion system Vgr C-terminal trimerisation" evidence="6">
    <location>
        <begin position="498"/>
        <end position="568"/>
    </location>
</feature>
<dbReference type="InterPro" id="IPR054030">
    <property type="entry name" value="Gp5_Vgr_C"/>
</dbReference>
<proteinExistence type="inferred from homology"/>
<dbReference type="InterPro" id="IPR006531">
    <property type="entry name" value="Gp5/Vgr_OB"/>
</dbReference>
<evidence type="ECO:0000256" key="1">
    <source>
        <dbReference type="ARBA" id="ARBA00004613"/>
    </source>
</evidence>
<protein>
    <submittedName>
        <fullName evidence="7">Type IV secretion protein Rhs</fullName>
    </submittedName>
</protein>
<evidence type="ECO:0000256" key="4">
    <source>
        <dbReference type="SAM" id="MobiDB-lite"/>
    </source>
</evidence>
<comment type="similarity">
    <text evidence="2">Belongs to the VgrG protein family.</text>
</comment>
<dbReference type="EMBL" id="MTJZ01000001">
    <property type="protein sequence ID" value="OMG75183.1"/>
    <property type="molecule type" value="Genomic_DNA"/>
</dbReference>
<dbReference type="InterPro" id="IPR006533">
    <property type="entry name" value="T6SS_Vgr_RhsGE"/>
</dbReference>
<comment type="subcellular location">
    <subcellularLocation>
        <location evidence="1">Secreted</location>
    </subcellularLocation>
</comment>